<feature type="region of interest" description="Disordered" evidence="1">
    <location>
        <begin position="15"/>
        <end position="112"/>
    </location>
</feature>
<dbReference type="EMBL" id="JARBJD010000137">
    <property type="protein sequence ID" value="KAK2950350.1"/>
    <property type="molecule type" value="Genomic_DNA"/>
</dbReference>
<keyword evidence="3" id="KW-1185">Reference proteome</keyword>
<accession>A0ABQ9XJL4</accession>
<evidence type="ECO:0000313" key="2">
    <source>
        <dbReference type="EMBL" id="KAK2950350.1"/>
    </source>
</evidence>
<evidence type="ECO:0000313" key="3">
    <source>
        <dbReference type="Proteomes" id="UP001281761"/>
    </source>
</evidence>
<name>A0ABQ9XJL4_9EUKA</name>
<reference evidence="2 3" key="1">
    <citation type="journal article" date="2022" name="bioRxiv">
        <title>Genomics of Preaxostyla Flagellates Illuminates Evolutionary Transitions and the Path Towards Mitochondrial Loss.</title>
        <authorList>
            <person name="Novak L.V.F."/>
            <person name="Treitli S.C."/>
            <person name="Pyrih J."/>
            <person name="Halakuc P."/>
            <person name="Pipaliya S.V."/>
            <person name="Vacek V."/>
            <person name="Brzon O."/>
            <person name="Soukal P."/>
            <person name="Eme L."/>
            <person name="Dacks J.B."/>
            <person name="Karnkowska A."/>
            <person name="Elias M."/>
            <person name="Hampl V."/>
        </authorList>
    </citation>
    <scope>NUCLEOTIDE SEQUENCE [LARGE SCALE GENOMIC DNA]</scope>
    <source>
        <strain evidence="2">NAU3</strain>
        <tissue evidence="2">Gut</tissue>
    </source>
</reference>
<comment type="caution">
    <text evidence="2">The sequence shown here is derived from an EMBL/GenBank/DDBJ whole genome shotgun (WGS) entry which is preliminary data.</text>
</comment>
<organism evidence="2 3">
    <name type="scientific">Blattamonas nauphoetae</name>
    <dbReference type="NCBI Taxonomy" id="2049346"/>
    <lineage>
        <taxon>Eukaryota</taxon>
        <taxon>Metamonada</taxon>
        <taxon>Preaxostyla</taxon>
        <taxon>Oxymonadida</taxon>
        <taxon>Blattamonas</taxon>
    </lineage>
</organism>
<sequence length="498" mass="56145">MTEDVDVAECWTNTTGHLDMDVRERRKKSEKEKRETEETTGRKRKNLLPHISPPSSTTADDTRRRFWSLSPTTPQLMTSCPATPPKANPDRTRGKGKIDLTPRRAQKDRQNADTADLVTCHVISSVTVILGEYKRVGIIAFAHSMHRCCFVTAGTTGDTAVPVESIAVEAETDDERAVENRHESGVKKAVIFRSLVATIKLQPAFDDSLVAKAVKFLESVTTKNRQFSSGFLRSLGRTPDESLTCFVQCVVVLVSTDYQVITAAAMKILDTLIWRCSAKLLLTFIKADLISLLIISLNPQSLSFDEAVEIHIHLMKSIRSCLRLATRDGLELLKITDDNEQQAVHETVLQQVVVPSEEYIWHLCVNRYSIVDGDQSDNFLTLLTALLEISPSYPPAMDIVVNIPVFLTIPSCLTLFETVFSTWTFLYDMNDAKRKWNNQSGDVQQMGKIVQRLLRMEGTEDVIEEKLPNDRKEFAGIWLVDKSIEWNSQHGMNLPAYW</sequence>
<protein>
    <submittedName>
        <fullName evidence="2">Uncharacterized protein</fullName>
    </submittedName>
</protein>
<feature type="compositionally biased region" description="Basic and acidic residues" evidence="1">
    <location>
        <begin position="88"/>
        <end position="111"/>
    </location>
</feature>
<proteinExistence type="predicted"/>
<feature type="compositionally biased region" description="Polar residues" evidence="1">
    <location>
        <begin position="69"/>
        <end position="81"/>
    </location>
</feature>
<gene>
    <name evidence="2" type="ORF">BLNAU_14685</name>
</gene>
<evidence type="ECO:0000256" key="1">
    <source>
        <dbReference type="SAM" id="MobiDB-lite"/>
    </source>
</evidence>
<dbReference type="Proteomes" id="UP001281761">
    <property type="component" value="Unassembled WGS sequence"/>
</dbReference>
<feature type="compositionally biased region" description="Basic and acidic residues" evidence="1">
    <location>
        <begin position="18"/>
        <end position="41"/>
    </location>
</feature>